<dbReference type="InterPro" id="IPR011852">
    <property type="entry name" value="TRAP_TAXI"/>
</dbReference>
<gene>
    <name evidence="1" type="ORF">KO481_40490</name>
</gene>
<dbReference type="EMBL" id="JAHKNI010000025">
    <property type="protein sequence ID" value="MBU3067786.1"/>
    <property type="molecule type" value="Genomic_DNA"/>
</dbReference>
<reference evidence="1 2" key="1">
    <citation type="submission" date="2021-06" db="EMBL/GenBank/DDBJ databases">
        <title>Actinomycetes sequencing.</title>
        <authorList>
            <person name="Shan Q."/>
        </authorList>
    </citation>
    <scope>NUCLEOTIDE SEQUENCE [LARGE SCALE GENOMIC DNA]</scope>
    <source>
        <strain evidence="1 2">NEAU-G5</strain>
    </source>
</reference>
<dbReference type="Pfam" id="PF16868">
    <property type="entry name" value="NMT1_3"/>
    <property type="match status" value="1"/>
</dbReference>
<evidence type="ECO:0008006" key="3">
    <source>
        <dbReference type="Google" id="ProtNLM"/>
    </source>
</evidence>
<dbReference type="RefSeq" id="WP_215923865.1">
    <property type="nucleotide sequence ID" value="NZ_JAHKNI010000025.1"/>
</dbReference>
<evidence type="ECO:0000313" key="1">
    <source>
        <dbReference type="EMBL" id="MBU3067786.1"/>
    </source>
</evidence>
<protein>
    <recommendedName>
        <fullName evidence="3">SsuA/THI5-like domain-containing protein</fullName>
    </recommendedName>
</protein>
<name>A0ABS6BDD1_9NOCA</name>
<dbReference type="Proteomes" id="UP000733379">
    <property type="component" value="Unassembled WGS sequence"/>
</dbReference>
<accession>A0ABS6BDD1</accession>
<organism evidence="1 2">
    <name type="scientific">Nocardia albiluteola</name>
    <dbReference type="NCBI Taxonomy" id="2842303"/>
    <lineage>
        <taxon>Bacteria</taxon>
        <taxon>Bacillati</taxon>
        <taxon>Actinomycetota</taxon>
        <taxon>Actinomycetes</taxon>
        <taxon>Mycobacteriales</taxon>
        <taxon>Nocardiaceae</taxon>
        <taxon>Nocardia</taxon>
    </lineage>
</organism>
<dbReference type="SUPFAM" id="SSF53850">
    <property type="entry name" value="Periplasmic binding protein-like II"/>
    <property type="match status" value="1"/>
</dbReference>
<evidence type="ECO:0000313" key="2">
    <source>
        <dbReference type="Proteomes" id="UP000733379"/>
    </source>
</evidence>
<keyword evidence="2" id="KW-1185">Reference proteome</keyword>
<sequence length="334" mass="36203">MATQLEPTLDRPIQLQFRGDWGQANMHRICGWIAQELGDRCPEGSRFGIWSGRGGTDQLDALQAGEVDITIVTPTPAVRALYDGKVSIGGRSAQPNLRALGVIGQADRLVVAVDAELPVRSVSELAAIADQLVIATSQDDGVNLIGWAAHHGLRLADADPDSLRAGGARFFYSERPFPAIHQFATGKANVLIHEAINTPAWQRIANARPVRYLDWGTKVFDGFAAVGWPAAEVAAGYLPGLEQPLQTLNFADFAIICRDDLPDDIAYLATWCMVKTRRALESQYAHFPPDHSPVTYPLDPAAMADTPIPLHPAAARAYADLADDTGDDHILIWS</sequence>
<dbReference type="Gene3D" id="3.40.190.10">
    <property type="entry name" value="Periplasmic binding protein-like II"/>
    <property type="match status" value="2"/>
</dbReference>
<comment type="caution">
    <text evidence="1">The sequence shown here is derived from an EMBL/GenBank/DDBJ whole genome shotgun (WGS) entry which is preliminary data.</text>
</comment>
<proteinExistence type="predicted"/>